<gene>
    <name evidence="5" type="ORF">S03H2_49625</name>
</gene>
<proteinExistence type="predicted"/>
<feature type="region of interest" description="Disordered" evidence="3">
    <location>
        <begin position="1"/>
        <end position="30"/>
    </location>
</feature>
<protein>
    <recommendedName>
        <fullName evidence="4">DNA methylase N-4/N-6 domain-containing protein</fullName>
    </recommendedName>
</protein>
<dbReference type="SUPFAM" id="SSF53335">
    <property type="entry name" value="S-adenosyl-L-methionine-dependent methyltransferases"/>
    <property type="match status" value="1"/>
</dbReference>
<dbReference type="EMBL" id="BARU01031366">
    <property type="protein sequence ID" value="GAH73845.1"/>
    <property type="molecule type" value="Genomic_DNA"/>
</dbReference>
<dbReference type="AlphaFoldDB" id="X1IX67"/>
<dbReference type="GO" id="GO:0008170">
    <property type="term" value="F:N-methyltransferase activity"/>
    <property type="evidence" value="ECO:0007669"/>
    <property type="project" value="InterPro"/>
</dbReference>
<dbReference type="PANTHER" id="PTHR13370:SF3">
    <property type="entry name" value="TRNA (GUANINE(10)-N2)-METHYLTRANSFERASE HOMOLOG"/>
    <property type="match status" value="1"/>
</dbReference>
<dbReference type="InterPro" id="IPR029063">
    <property type="entry name" value="SAM-dependent_MTases_sf"/>
</dbReference>
<sequence>NMPKGAPPASARSKPAKGRKNPLGEPRANYHPTVKPVKLMAYLIELGCPLDGVVVDPFLGSGTTCIAAKRLRRKWIGIEINPEYAEIAEARINIRGPLDNFMEAEK</sequence>
<name>X1IX67_9ZZZZ</name>
<dbReference type="Gene3D" id="3.40.50.150">
    <property type="entry name" value="Vaccinia Virus protein VP39"/>
    <property type="match status" value="1"/>
</dbReference>
<dbReference type="InterPro" id="IPR002941">
    <property type="entry name" value="DNA_methylase_N4/N6"/>
</dbReference>
<dbReference type="GO" id="GO:0003677">
    <property type="term" value="F:DNA binding"/>
    <property type="evidence" value="ECO:0007669"/>
    <property type="project" value="InterPro"/>
</dbReference>
<keyword evidence="1" id="KW-0489">Methyltransferase</keyword>
<dbReference type="Pfam" id="PF01555">
    <property type="entry name" value="N6_N4_Mtase"/>
    <property type="match status" value="1"/>
</dbReference>
<dbReference type="PRINTS" id="PR00508">
    <property type="entry name" value="S21N4MTFRASE"/>
</dbReference>
<evidence type="ECO:0000256" key="1">
    <source>
        <dbReference type="ARBA" id="ARBA00022603"/>
    </source>
</evidence>
<dbReference type="GO" id="GO:0005737">
    <property type="term" value="C:cytoplasm"/>
    <property type="evidence" value="ECO:0007669"/>
    <property type="project" value="TreeGrafter"/>
</dbReference>
<keyword evidence="2" id="KW-0808">Transferase</keyword>
<dbReference type="GO" id="GO:0032259">
    <property type="term" value="P:methylation"/>
    <property type="evidence" value="ECO:0007669"/>
    <property type="project" value="UniProtKB-KW"/>
</dbReference>
<evidence type="ECO:0000256" key="3">
    <source>
        <dbReference type="SAM" id="MobiDB-lite"/>
    </source>
</evidence>
<reference evidence="5" key="1">
    <citation type="journal article" date="2014" name="Front. Microbiol.">
        <title>High frequency of phylogenetically diverse reductive dehalogenase-homologous genes in deep subseafloor sedimentary metagenomes.</title>
        <authorList>
            <person name="Kawai M."/>
            <person name="Futagami T."/>
            <person name="Toyoda A."/>
            <person name="Takaki Y."/>
            <person name="Nishi S."/>
            <person name="Hori S."/>
            <person name="Arai W."/>
            <person name="Tsubouchi T."/>
            <person name="Morono Y."/>
            <person name="Uchiyama I."/>
            <person name="Ito T."/>
            <person name="Fujiyama A."/>
            <person name="Inagaki F."/>
            <person name="Takami H."/>
        </authorList>
    </citation>
    <scope>NUCLEOTIDE SEQUENCE</scope>
    <source>
        <strain evidence="5">Expedition CK06-06</strain>
    </source>
</reference>
<dbReference type="PANTHER" id="PTHR13370">
    <property type="entry name" value="RNA METHYLASE-RELATED"/>
    <property type="match status" value="1"/>
</dbReference>
<evidence type="ECO:0000313" key="5">
    <source>
        <dbReference type="EMBL" id="GAH73845.1"/>
    </source>
</evidence>
<organism evidence="5">
    <name type="scientific">marine sediment metagenome</name>
    <dbReference type="NCBI Taxonomy" id="412755"/>
    <lineage>
        <taxon>unclassified sequences</taxon>
        <taxon>metagenomes</taxon>
        <taxon>ecological metagenomes</taxon>
    </lineage>
</organism>
<feature type="compositionally biased region" description="Low complexity" evidence="3">
    <location>
        <begin position="1"/>
        <end position="13"/>
    </location>
</feature>
<comment type="caution">
    <text evidence="5">The sequence shown here is derived from an EMBL/GenBank/DDBJ whole genome shotgun (WGS) entry which is preliminary data.</text>
</comment>
<evidence type="ECO:0000256" key="2">
    <source>
        <dbReference type="ARBA" id="ARBA00022679"/>
    </source>
</evidence>
<feature type="domain" description="DNA methylase N-4/N-6" evidence="4">
    <location>
        <begin position="19"/>
        <end position="89"/>
    </location>
</feature>
<accession>X1IX67</accession>
<feature type="non-terminal residue" evidence="5">
    <location>
        <position position="1"/>
    </location>
</feature>
<evidence type="ECO:0000259" key="4">
    <source>
        <dbReference type="Pfam" id="PF01555"/>
    </source>
</evidence>
<dbReference type="InterPro" id="IPR001091">
    <property type="entry name" value="RM_Methyltransferase"/>
</dbReference>